<gene>
    <name evidence="2" type="ORF">ElyMa_005265700</name>
</gene>
<protein>
    <submittedName>
        <fullName evidence="2">Uncharacterized protein</fullName>
    </submittedName>
</protein>
<keyword evidence="3" id="KW-1185">Reference proteome</keyword>
<sequence>MEGLNDSYPLKWYIQQRNPVVQFQGVGDITPETSTDQSVTVLYSVGNDDDLNNLKKVELKLQDLLSEESGSDTPPRQMVYTSQYSNFHTRQQLAANENPSAKQYCPPSSSTVSSHDANMDQSLLLAVSKNSPSSPVRGTDDSPR</sequence>
<accession>A0AAV4K2J5</accession>
<evidence type="ECO:0000313" key="2">
    <source>
        <dbReference type="EMBL" id="GFS27402.1"/>
    </source>
</evidence>
<reference evidence="2 3" key="1">
    <citation type="journal article" date="2021" name="Elife">
        <title>Chloroplast acquisition without the gene transfer in kleptoplastic sea slugs, Plakobranchus ocellatus.</title>
        <authorList>
            <person name="Maeda T."/>
            <person name="Takahashi S."/>
            <person name="Yoshida T."/>
            <person name="Shimamura S."/>
            <person name="Takaki Y."/>
            <person name="Nagai Y."/>
            <person name="Toyoda A."/>
            <person name="Suzuki Y."/>
            <person name="Arimoto A."/>
            <person name="Ishii H."/>
            <person name="Satoh N."/>
            <person name="Nishiyama T."/>
            <person name="Hasebe M."/>
            <person name="Maruyama T."/>
            <person name="Minagawa J."/>
            <person name="Obokata J."/>
            <person name="Shigenobu S."/>
        </authorList>
    </citation>
    <scope>NUCLEOTIDE SEQUENCE [LARGE SCALE GENOMIC DNA]</scope>
</reference>
<dbReference type="Proteomes" id="UP000762676">
    <property type="component" value="Unassembled WGS sequence"/>
</dbReference>
<feature type="compositionally biased region" description="Polar residues" evidence="1">
    <location>
        <begin position="96"/>
        <end position="121"/>
    </location>
</feature>
<dbReference type="AlphaFoldDB" id="A0AAV4K2J5"/>
<dbReference type="EMBL" id="BMAT01010512">
    <property type="protein sequence ID" value="GFS27402.1"/>
    <property type="molecule type" value="Genomic_DNA"/>
</dbReference>
<evidence type="ECO:0000256" key="1">
    <source>
        <dbReference type="SAM" id="MobiDB-lite"/>
    </source>
</evidence>
<evidence type="ECO:0000313" key="3">
    <source>
        <dbReference type="Proteomes" id="UP000762676"/>
    </source>
</evidence>
<name>A0AAV4K2J5_9GAST</name>
<feature type="region of interest" description="Disordered" evidence="1">
    <location>
        <begin position="96"/>
        <end position="144"/>
    </location>
</feature>
<comment type="caution">
    <text evidence="2">The sequence shown here is derived from an EMBL/GenBank/DDBJ whole genome shotgun (WGS) entry which is preliminary data.</text>
</comment>
<organism evidence="2 3">
    <name type="scientific">Elysia marginata</name>
    <dbReference type="NCBI Taxonomy" id="1093978"/>
    <lineage>
        <taxon>Eukaryota</taxon>
        <taxon>Metazoa</taxon>
        <taxon>Spiralia</taxon>
        <taxon>Lophotrochozoa</taxon>
        <taxon>Mollusca</taxon>
        <taxon>Gastropoda</taxon>
        <taxon>Heterobranchia</taxon>
        <taxon>Euthyneura</taxon>
        <taxon>Panpulmonata</taxon>
        <taxon>Sacoglossa</taxon>
        <taxon>Placobranchoidea</taxon>
        <taxon>Plakobranchidae</taxon>
        <taxon>Elysia</taxon>
    </lineage>
</organism>
<proteinExistence type="predicted"/>